<feature type="region of interest" description="Disordered" evidence="1">
    <location>
        <begin position="354"/>
        <end position="545"/>
    </location>
</feature>
<reference evidence="2" key="1">
    <citation type="submission" date="2020-02" db="EMBL/GenBank/DDBJ databases">
        <authorList>
            <person name="Meier V. D."/>
        </authorList>
    </citation>
    <scope>NUCLEOTIDE SEQUENCE</scope>
    <source>
        <strain evidence="2">AVDCRST_MAG10</strain>
    </source>
</reference>
<sequence length="556" mass="61139">AATSRDPFRAHGWAGRRIGGPRPRRARRSAGHSRRPATRSDLRGTSRIGRRQPLRWGVRVLPRRRGRALDEAGAVHPWPGPGAGGRRRPRGPAARRGGGARLPVRRHRRRRRRGAVLRHRLRRLPGPARLRPQRRPHRPVRQLCRVVPVMGGPDGPGGEQQCGGDRGHQAHPVRHRHQLQPGHRQGHVECRRHVELPDDGVGTALAGIFPHRPQVRRMGRCQRVLRHLPLLGRRHGRPHARTQLQQRKPVGRRGHRPDRQRLLGAFEPGRGPRAGPPPGRGAALGPERHLQLALQGRVRPPLLRGRLRGDHATGVPDLARDSVRLQPRRLLQHRAGTGQLPRHALEHRQQCVPERSAGGHPGLDHRSSTDDDDYHCAAGHDHHDRPTAGDDHQHHGRSGDDDHLGARGDDDHGDAPDHPAAGATAAAGADRRDTVVAAVSECHPARRGGGGPALLATTRDRTGHRLPGVPRHHAVQHDAPGRAARRPGLQRRHGRPGAVLLPGDRPQRRRRGAQLGAHRDDRQGADGGRQRPGGHRPPPDRLPLPDAIRALASVGL</sequence>
<accession>A0A6J4HVM1</accession>
<feature type="region of interest" description="Disordered" evidence="1">
    <location>
        <begin position="236"/>
        <end position="284"/>
    </location>
</feature>
<feature type="compositionally biased region" description="Basic residues" evidence="1">
    <location>
        <begin position="249"/>
        <end position="258"/>
    </location>
</feature>
<feature type="region of interest" description="Disordered" evidence="1">
    <location>
        <begin position="1"/>
        <end position="50"/>
    </location>
</feature>
<feature type="region of interest" description="Disordered" evidence="1">
    <location>
        <begin position="301"/>
        <end position="326"/>
    </location>
</feature>
<organism evidence="2">
    <name type="scientific">uncultured Acidimicrobiales bacterium</name>
    <dbReference type="NCBI Taxonomy" id="310071"/>
    <lineage>
        <taxon>Bacteria</taxon>
        <taxon>Bacillati</taxon>
        <taxon>Actinomycetota</taxon>
        <taxon>Acidimicrobiia</taxon>
        <taxon>Acidimicrobiales</taxon>
        <taxon>environmental samples</taxon>
    </lineage>
</organism>
<protein>
    <submittedName>
        <fullName evidence="2">Uncharacterized protein</fullName>
    </submittedName>
</protein>
<feature type="compositionally biased region" description="Low complexity" evidence="1">
    <location>
        <begin position="418"/>
        <end position="428"/>
    </location>
</feature>
<feature type="compositionally biased region" description="Basic and acidic residues" evidence="1">
    <location>
        <begin position="362"/>
        <end position="417"/>
    </location>
</feature>
<proteinExistence type="predicted"/>
<evidence type="ECO:0000256" key="1">
    <source>
        <dbReference type="SAM" id="MobiDB-lite"/>
    </source>
</evidence>
<feature type="non-terminal residue" evidence="2">
    <location>
        <position position="556"/>
    </location>
</feature>
<name>A0A6J4HVM1_9ACTN</name>
<feature type="compositionally biased region" description="Gly residues" evidence="1">
    <location>
        <begin position="152"/>
        <end position="161"/>
    </location>
</feature>
<feature type="region of interest" description="Disordered" evidence="1">
    <location>
        <begin position="151"/>
        <end position="172"/>
    </location>
</feature>
<feature type="region of interest" description="Disordered" evidence="1">
    <location>
        <begin position="71"/>
        <end position="111"/>
    </location>
</feature>
<dbReference type="EMBL" id="CADCTB010000092">
    <property type="protein sequence ID" value="CAA9235234.1"/>
    <property type="molecule type" value="Genomic_DNA"/>
</dbReference>
<gene>
    <name evidence="2" type="ORF">AVDCRST_MAG10-1389</name>
</gene>
<feature type="compositionally biased region" description="Basic residues" evidence="1">
    <location>
        <begin position="483"/>
        <end position="495"/>
    </location>
</feature>
<feature type="non-terminal residue" evidence="2">
    <location>
        <position position="1"/>
    </location>
</feature>
<evidence type="ECO:0000313" key="2">
    <source>
        <dbReference type="EMBL" id="CAA9235234.1"/>
    </source>
</evidence>
<dbReference type="AlphaFoldDB" id="A0A6J4HVM1"/>
<feature type="compositionally biased region" description="Basic residues" evidence="1">
    <location>
        <begin position="22"/>
        <end position="37"/>
    </location>
</feature>